<evidence type="ECO:0000259" key="1">
    <source>
        <dbReference type="Pfam" id="PF18755"/>
    </source>
</evidence>
<dbReference type="STRING" id="225324.SAMN02745126_03319"/>
<protein>
    <recommendedName>
        <fullName evidence="1">RAMA domain-containing protein</fullName>
    </recommendedName>
</protein>
<evidence type="ECO:0000313" key="2">
    <source>
        <dbReference type="EMBL" id="SKA04900.1"/>
    </source>
</evidence>
<organism evidence="2 3">
    <name type="scientific">Enhydrobacter aerosaccus</name>
    <dbReference type="NCBI Taxonomy" id="225324"/>
    <lineage>
        <taxon>Bacteria</taxon>
        <taxon>Pseudomonadati</taxon>
        <taxon>Pseudomonadota</taxon>
        <taxon>Alphaproteobacteria</taxon>
        <taxon>Hyphomicrobiales</taxon>
        <taxon>Enhydrobacter</taxon>
    </lineage>
</organism>
<dbReference type="Pfam" id="PF18755">
    <property type="entry name" value="RAMA"/>
    <property type="match status" value="1"/>
</dbReference>
<gene>
    <name evidence="2" type="ORF">SAMN02745126_03319</name>
</gene>
<dbReference type="OrthoDB" id="8456477at2"/>
<keyword evidence="3" id="KW-1185">Reference proteome</keyword>
<sequence length="93" mass="10737">MLKGNKEEKVLQLFPEGARVRATNHKKSFSAIIRRDGQVRFDGTLYSSLSAAAKAALGRSVNGWWFWQVERGKNNWIRLHEARRAGIPIFRRK</sequence>
<evidence type="ECO:0000313" key="3">
    <source>
        <dbReference type="Proteomes" id="UP000190092"/>
    </source>
</evidence>
<feature type="domain" description="RAMA" evidence="1">
    <location>
        <begin position="17"/>
        <end position="75"/>
    </location>
</feature>
<dbReference type="AlphaFoldDB" id="A0A1T4QMA1"/>
<dbReference type="EMBL" id="FUWJ01000003">
    <property type="protein sequence ID" value="SKA04900.1"/>
    <property type="molecule type" value="Genomic_DNA"/>
</dbReference>
<proteinExistence type="predicted"/>
<reference evidence="3" key="1">
    <citation type="submission" date="2017-02" db="EMBL/GenBank/DDBJ databases">
        <authorList>
            <person name="Varghese N."/>
            <person name="Submissions S."/>
        </authorList>
    </citation>
    <scope>NUCLEOTIDE SEQUENCE [LARGE SCALE GENOMIC DNA]</scope>
    <source>
        <strain evidence="3">ATCC 27094</strain>
    </source>
</reference>
<dbReference type="InterPro" id="IPR040843">
    <property type="entry name" value="RAMA"/>
</dbReference>
<dbReference type="RefSeq" id="WP_085935004.1">
    <property type="nucleotide sequence ID" value="NZ_FUWJ01000003.1"/>
</dbReference>
<dbReference type="Proteomes" id="UP000190092">
    <property type="component" value="Unassembled WGS sequence"/>
</dbReference>
<name>A0A1T4QMA1_9HYPH</name>
<accession>A0A1T4QMA1</accession>